<keyword evidence="2" id="KW-0472">Membrane</keyword>
<evidence type="ECO:0008006" key="5">
    <source>
        <dbReference type="Google" id="ProtNLM"/>
    </source>
</evidence>
<feature type="transmembrane region" description="Helical" evidence="2">
    <location>
        <begin position="322"/>
        <end position="343"/>
    </location>
</feature>
<feature type="transmembrane region" description="Helical" evidence="2">
    <location>
        <begin position="74"/>
        <end position="90"/>
    </location>
</feature>
<dbReference type="EMBL" id="JAJNDB010000001">
    <property type="protein sequence ID" value="MCD2193702.1"/>
    <property type="molecule type" value="Genomic_DNA"/>
</dbReference>
<feature type="compositionally biased region" description="Low complexity" evidence="1">
    <location>
        <begin position="1"/>
        <end position="24"/>
    </location>
</feature>
<accession>A0ABS8P6Z4</accession>
<evidence type="ECO:0000313" key="3">
    <source>
        <dbReference type="EMBL" id="MCD2193702.1"/>
    </source>
</evidence>
<organism evidence="3 4">
    <name type="scientific">Actinomycetospora endophytica</name>
    <dbReference type="NCBI Taxonomy" id="2291215"/>
    <lineage>
        <taxon>Bacteria</taxon>
        <taxon>Bacillati</taxon>
        <taxon>Actinomycetota</taxon>
        <taxon>Actinomycetes</taxon>
        <taxon>Pseudonocardiales</taxon>
        <taxon>Pseudonocardiaceae</taxon>
        <taxon>Actinomycetospora</taxon>
    </lineage>
</organism>
<sequence>MSSPSATPSGTASAAPPTPSGTAPDGHTRTLPWWVFGLANVVVVAVAAVLLWWLLIDPQWSPVGSYPQPFNASLFWAIIATVWVAFNCGWTGPARLGQPARGLVGIVVVLAIAAAVVALLAYGWSRVDPSFAASRAEGAGFGTGQLIVLFAFFFYVTAVVNWAQWPWADRLSPPWAGLAEIGTLVLPTLVLFGVLAVPNVATWADPSTALMSKATLTGWFYSCIVAVVVTGLLWDNLPWALLKSRAATAVVSLVGNFVLGTVIYFGTLGAAKLLIGPANVAALGDGVTSYAAEFGVCWVFWMIAWANVFGNKPTHLGRAANLVVRTVVTLVLAVVTFLGYYFVVAGSVLHEPAAGVSLHGDALGFMNFAVLVMLFYVLFLGSFGLPPAEPDAAAADAETIAVETAGAREPA</sequence>
<feature type="transmembrane region" description="Helical" evidence="2">
    <location>
        <begin position="363"/>
        <end position="385"/>
    </location>
</feature>
<dbReference type="Proteomes" id="UP001199469">
    <property type="component" value="Unassembled WGS sequence"/>
</dbReference>
<comment type="caution">
    <text evidence="3">The sequence shown here is derived from an EMBL/GenBank/DDBJ whole genome shotgun (WGS) entry which is preliminary data.</text>
</comment>
<feature type="transmembrane region" description="Helical" evidence="2">
    <location>
        <begin position="102"/>
        <end position="124"/>
    </location>
</feature>
<evidence type="ECO:0000313" key="4">
    <source>
        <dbReference type="Proteomes" id="UP001199469"/>
    </source>
</evidence>
<feature type="transmembrane region" description="Helical" evidence="2">
    <location>
        <begin position="144"/>
        <end position="163"/>
    </location>
</feature>
<feature type="transmembrane region" description="Helical" evidence="2">
    <location>
        <begin position="287"/>
        <end position="310"/>
    </location>
</feature>
<proteinExistence type="predicted"/>
<keyword evidence="2" id="KW-1133">Transmembrane helix</keyword>
<keyword evidence="2" id="KW-0812">Transmembrane</keyword>
<evidence type="ECO:0000256" key="1">
    <source>
        <dbReference type="SAM" id="MobiDB-lite"/>
    </source>
</evidence>
<feature type="transmembrane region" description="Helical" evidence="2">
    <location>
        <begin position="33"/>
        <end position="54"/>
    </location>
</feature>
<feature type="region of interest" description="Disordered" evidence="1">
    <location>
        <begin position="1"/>
        <end position="25"/>
    </location>
</feature>
<evidence type="ECO:0000256" key="2">
    <source>
        <dbReference type="SAM" id="Phobius"/>
    </source>
</evidence>
<reference evidence="3 4" key="1">
    <citation type="submission" date="2021-11" db="EMBL/GenBank/DDBJ databases">
        <title>Draft genome sequence of Actinomycetospora sp. SF1 isolated from the rhizosphere soil.</title>
        <authorList>
            <person name="Duangmal K."/>
            <person name="Chantavorakit T."/>
        </authorList>
    </citation>
    <scope>NUCLEOTIDE SEQUENCE [LARGE SCALE GENOMIC DNA]</scope>
    <source>
        <strain evidence="3 4">TBRC 5722</strain>
    </source>
</reference>
<feature type="transmembrane region" description="Helical" evidence="2">
    <location>
        <begin position="216"/>
        <end position="234"/>
    </location>
</feature>
<name>A0ABS8P6Z4_9PSEU</name>
<keyword evidence="4" id="KW-1185">Reference proteome</keyword>
<feature type="transmembrane region" description="Helical" evidence="2">
    <location>
        <begin position="246"/>
        <end position="267"/>
    </location>
</feature>
<feature type="transmembrane region" description="Helical" evidence="2">
    <location>
        <begin position="175"/>
        <end position="196"/>
    </location>
</feature>
<gene>
    <name evidence="3" type="ORF">LQ327_09970</name>
</gene>
<dbReference type="RefSeq" id="WP_230732237.1">
    <property type="nucleotide sequence ID" value="NZ_JAJNDB010000001.1"/>
</dbReference>
<protein>
    <recommendedName>
        <fullName evidence="5">AAT family amino acid transporter</fullName>
    </recommendedName>
</protein>